<evidence type="ECO:0008006" key="4">
    <source>
        <dbReference type="Google" id="ProtNLM"/>
    </source>
</evidence>
<dbReference type="InterPro" id="IPR011467">
    <property type="entry name" value="DUF1573"/>
</dbReference>
<keyword evidence="3" id="KW-1185">Reference proteome</keyword>
<dbReference type="Gene3D" id="2.60.40.10">
    <property type="entry name" value="Immunoglobulins"/>
    <property type="match status" value="1"/>
</dbReference>
<dbReference type="EMBL" id="JRHH01000003">
    <property type="protein sequence ID" value="KGD68474.1"/>
    <property type="molecule type" value="Genomic_DNA"/>
</dbReference>
<dbReference type="STRING" id="1453498.LG45_09350"/>
<gene>
    <name evidence="2" type="ORF">LG45_09350</name>
</gene>
<dbReference type="OrthoDB" id="826619at2"/>
<dbReference type="PANTHER" id="PTHR37833:SF1">
    <property type="entry name" value="SIGNAL PEPTIDE PROTEIN"/>
    <property type="match status" value="1"/>
</dbReference>
<reference evidence="2 3" key="1">
    <citation type="submission" date="2014-09" db="EMBL/GenBank/DDBJ databases">
        <title>Whole Genome Shotgun of Flavobacterium aquatile LMG 4008.</title>
        <authorList>
            <person name="Gale A.N."/>
            <person name="Pipes S.E."/>
            <person name="Newman J.D."/>
        </authorList>
    </citation>
    <scope>NUCLEOTIDE SEQUENCE [LARGE SCALE GENOMIC DNA]</scope>
    <source>
        <strain evidence="2 3">LMG 4008</strain>
    </source>
</reference>
<dbReference type="AlphaFoldDB" id="A0A095SVR9"/>
<protein>
    <recommendedName>
        <fullName evidence="4">DUF1573 domain-containing protein</fullName>
    </recommendedName>
</protein>
<accession>A0A095SVR9</accession>
<sequence>MKAIKISMLALALGLMSFSVLPTDKISTEKVTPVAGITWKSETVDVGTIPQGTPKTIEFEFKNTSDKSVIITNVKPACGCTAADYTKEPIAPGKSGYVKATYNAAAAGSFTKTVTVTTNADATPKVLTFKGTVQAKA</sequence>
<evidence type="ECO:0000256" key="1">
    <source>
        <dbReference type="SAM" id="SignalP"/>
    </source>
</evidence>
<comment type="caution">
    <text evidence="2">The sequence shown here is derived from an EMBL/GenBank/DDBJ whole genome shotgun (WGS) entry which is preliminary data.</text>
</comment>
<feature type="signal peptide" evidence="1">
    <location>
        <begin position="1"/>
        <end position="22"/>
    </location>
</feature>
<feature type="chain" id="PRO_5001910497" description="DUF1573 domain-containing protein" evidence="1">
    <location>
        <begin position="23"/>
        <end position="137"/>
    </location>
</feature>
<dbReference type="eggNOG" id="ENOG50333IH">
    <property type="taxonomic scope" value="Bacteria"/>
</dbReference>
<proteinExistence type="predicted"/>
<dbReference type="RefSeq" id="WP_035126341.1">
    <property type="nucleotide sequence ID" value="NZ_JRHH01000003.1"/>
</dbReference>
<keyword evidence="1" id="KW-0732">Signal</keyword>
<organism evidence="2 3">
    <name type="scientific">Flavobacterium aquatile LMG 4008 = ATCC 11947</name>
    <dbReference type="NCBI Taxonomy" id="1453498"/>
    <lineage>
        <taxon>Bacteria</taxon>
        <taxon>Pseudomonadati</taxon>
        <taxon>Bacteroidota</taxon>
        <taxon>Flavobacteriia</taxon>
        <taxon>Flavobacteriales</taxon>
        <taxon>Flavobacteriaceae</taxon>
        <taxon>Flavobacterium</taxon>
    </lineage>
</organism>
<dbReference type="PANTHER" id="PTHR37833">
    <property type="entry name" value="LIPOPROTEIN-RELATED"/>
    <property type="match status" value="1"/>
</dbReference>
<name>A0A095SVR9_9FLAO</name>
<evidence type="ECO:0000313" key="3">
    <source>
        <dbReference type="Proteomes" id="UP000029554"/>
    </source>
</evidence>
<dbReference type="Pfam" id="PF07610">
    <property type="entry name" value="DUF1573"/>
    <property type="match status" value="1"/>
</dbReference>
<dbReference type="InterPro" id="IPR013783">
    <property type="entry name" value="Ig-like_fold"/>
</dbReference>
<evidence type="ECO:0000313" key="2">
    <source>
        <dbReference type="EMBL" id="KGD68474.1"/>
    </source>
</evidence>
<dbReference type="Proteomes" id="UP000029554">
    <property type="component" value="Unassembled WGS sequence"/>
</dbReference>